<keyword evidence="2" id="KW-1185">Reference proteome</keyword>
<name>A0ACB5T0X9_AMBMO</name>
<proteinExistence type="predicted"/>
<evidence type="ECO:0000313" key="2">
    <source>
        <dbReference type="Proteomes" id="UP001165064"/>
    </source>
</evidence>
<organism evidence="1 2">
    <name type="scientific">Ambrosiozyma monospora</name>
    <name type="common">Yeast</name>
    <name type="synonym">Endomycopsis monosporus</name>
    <dbReference type="NCBI Taxonomy" id="43982"/>
    <lineage>
        <taxon>Eukaryota</taxon>
        <taxon>Fungi</taxon>
        <taxon>Dikarya</taxon>
        <taxon>Ascomycota</taxon>
        <taxon>Saccharomycotina</taxon>
        <taxon>Pichiomycetes</taxon>
        <taxon>Pichiales</taxon>
        <taxon>Pichiaceae</taxon>
        <taxon>Ambrosiozyma</taxon>
    </lineage>
</organism>
<gene>
    <name evidence="1" type="ORF">Amon02_000350400</name>
</gene>
<evidence type="ECO:0000313" key="1">
    <source>
        <dbReference type="EMBL" id="GME78569.1"/>
    </source>
</evidence>
<sequence>MNSSSLSFQEDTEFCVKTNSTALKIMKHLLQDQADFLSDTGINTDHVPPHSTESNSENAPYNENPMDHMNTYHEEAFGTEHIEHKSKKRTISTSVFELMMQEMLNIKKLKDLVQLFTIGSSKTKKLIPLIQYPGPKRSHPNRTTYPKRKHVIDFLYVISSVKHCSVMDAIPLLESYYMREMQKDYVPHFSSMHQYDVKKQMELGYKQKFEYFKLVSEMLM</sequence>
<dbReference type="Proteomes" id="UP001165064">
    <property type="component" value="Unassembled WGS sequence"/>
</dbReference>
<accession>A0ACB5T0X9</accession>
<reference evidence="1" key="1">
    <citation type="submission" date="2023-04" db="EMBL/GenBank/DDBJ databases">
        <title>Ambrosiozyma monospora NBRC 10751.</title>
        <authorList>
            <person name="Ichikawa N."/>
            <person name="Sato H."/>
            <person name="Tonouchi N."/>
        </authorList>
    </citation>
    <scope>NUCLEOTIDE SEQUENCE</scope>
    <source>
        <strain evidence="1">NBRC 10751</strain>
    </source>
</reference>
<comment type="caution">
    <text evidence="1">The sequence shown here is derived from an EMBL/GenBank/DDBJ whole genome shotgun (WGS) entry which is preliminary data.</text>
</comment>
<dbReference type="EMBL" id="BSXS01002243">
    <property type="protein sequence ID" value="GME78569.1"/>
    <property type="molecule type" value="Genomic_DNA"/>
</dbReference>
<protein>
    <submittedName>
        <fullName evidence="1">Unnamed protein product</fullName>
    </submittedName>
</protein>